<keyword evidence="3" id="KW-0732">Signal</keyword>
<dbReference type="SUPFAM" id="SSF53850">
    <property type="entry name" value="Periplasmic binding protein-like II"/>
    <property type="match status" value="1"/>
</dbReference>
<evidence type="ECO:0000256" key="3">
    <source>
        <dbReference type="ARBA" id="ARBA00022729"/>
    </source>
</evidence>
<evidence type="ECO:0000256" key="4">
    <source>
        <dbReference type="SAM" id="Phobius"/>
    </source>
</evidence>
<keyword evidence="4" id="KW-0812">Transmembrane</keyword>
<dbReference type="EMBL" id="MFDM01000011">
    <property type="protein sequence ID" value="OGE43884.1"/>
    <property type="molecule type" value="Genomic_DNA"/>
</dbReference>
<dbReference type="Gene3D" id="3.40.190.10">
    <property type="entry name" value="Periplasmic binding protein-like II"/>
    <property type="match status" value="1"/>
</dbReference>
<reference evidence="5 6" key="1">
    <citation type="journal article" date="2016" name="Nat. Commun.">
        <title>Thousands of microbial genomes shed light on interconnected biogeochemical processes in an aquifer system.</title>
        <authorList>
            <person name="Anantharaman K."/>
            <person name="Brown C.T."/>
            <person name="Hug L.A."/>
            <person name="Sharon I."/>
            <person name="Castelle C.J."/>
            <person name="Probst A.J."/>
            <person name="Thomas B.C."/>
            <person name="Singh A."/>
            <person name="Wilkins M.J."/>
            <person name="Karaoz U."/>
            <person name="Brodie E.L."/>
            <person name="Williams K.H."/>
            <person name="Hubbard S.S."/>
            <person name="Banfield J.F."/>
        </authorList>
    </citation>
    <scope>NUCLEOTIDE SEQUENCE [LARGE SCALE GENOMIC DNA]</scope>
</reference>
<comment type="caution">
    <text evidence="5">The sequence shown here is derived from an EMBL/GenBank/DDBJ whole genome shotgun (WGS) entry which is preliminary data.</text>
</comment>
<accession>A0A1F5KSS9</accession>
<proteinExistence type="inferred from homology"/>
<dbReference type="PANTHER" id="PTHR30061">
    <property type="entry name" value="MALTOSE-BINDING PERIPLASMIC PROTEIN"/>
    <property type="match status" value="1"/>
</dbReference>
<keyword evidence="4" id="KW-0472">Membrane</keyword>
<dbReference type="GO" id="GO:0015768">
    <property type="term" value="P:maltose transport"/>
    <property type="evidence" value="ECO:0007669"/>
    <property type="project" value="TreeGrafter"/>
</dbReference>
<evidence type="ECO:0000313" key="5">
    <source>
        <dbReference type="EMBL" id="OGE43884.1"/>
    </source>
</evidence>
<evidence type="ECO:0000256" key="2">
    <source>
        <dbReference type="ARBA" id="ARBA00022448"/>
    </source>
</evidence>
<organism evidence="5 6">
    <name type="scientific">Candidatus Daviesbacteria bacterium RIFCSPLOWO2_01_FULL_39_12</name>
    <dbReference type="NCBI Taxonomy" id="1797785"/>
    <lineage>
        <taxon>Bacteria</taxon>
        <taxon>Candidatus Daviesiibacteriota</taxon>
    </lineage>
</organism>
<comment type="similarity">
    <text evidence="1">Belongs to the bacterial solute-binding protein 1 family.</text>
</comment>
<dbReference type="Pfam" id="PF01547">
    <property type="entry name" value="SBP_bac_1"/>
    <property type="match status" value="1"/>
</dbReference>
<feature type="transmembrane region" description="Helical" evidence="4">
    <location>
        <begin position="5"/>
        <end position="24"/>
    </location>
</feature>
<protein>
    <recommendedName>
        <fullName evidence="7">ABC transporter substrate-binding protein</fullName>
    </recommendedName>
</protein>
<dbReference type="GO" id="GO:0055052">
    <property type="term" value="C:ATP-binding cassette (ABC) transporter complex, substrate-binding subunit-containing"/>
    <property type="evidence" value="ECO:0007669"/>
    <property type="project" value="TreeGrafter"/>
</dbReference>
<dbReference type="GO" id="GO:0042956">
    <property type="term" value="P:maltodextrin transmembrane transport"/>
    <property type="evidence" value="ECO:0007669"/>
    <property type="project" value="TreeGrafter"/>
</dbReference>
<evidence type="ECO:0000313" key="6">
    <source>
        <dbReference type="Proteomes" id="UP000178565"/>
    </source>
</evidence>
<sequence length="439" mass="49222">MKKIIIIFAVIALAILGGFLYWKFGPPLPNLPIKLPFGQKGSVTLTVWGLWEEENLMKGVILEYQKKHPEVSVNYERKSSANYRSRSQTQIKEGQGPDILMIHNSWLPMFKSILASAPAGIFSQKEYQDTFYPVAFDSFVEDGQIYAAPMQIDGLALYYNEDLLNGVSGKVPQNWQEFINIAVKMTVKDQSGIKTAGAAMGTASNVDHFSDILGLLLLQQPGVNMEDPTTTQAADVLRFYTNFILDPKKKTWDVNLPPSTQMFSEGRLGFYFAPSWRAIEIRAANPNLKFKIASVPQLVGRQVGWASFWAFAVPSSSKNTQEAWQFIKFLTSQEAEKLAYQEAAKVRILGQPYSRVDLRDELKADPWAGAFVSQGPIYKFWYLSSRTFDNGINDEMIKYWEDGVNATLQGQDPQSALQKVAKGVQQVLGKFNKLASPSP</sequence>
<gene>
    <name evidence="5" type="ORF">A3B45_02540</name>
</gene>
<keyword evidence="2" id="KW-0813">Transport</keyword>
<dbReference type="PANTHER" id="PTHR30061:SF50">
    <property type="entry name" value="MALTOSE_MALTODEXTRIN-BINDING PERIPLASMIC PROTEIN"/>
    <property type="match status" value="1"/>
</dbReference>
<dbReference type="STRING" id="1797785.A3B45_02540"/>
<dbReference type="GO" id="GO:1901982">
    <property type="term" value="F:maltose binding"/>
    <property type="evidence" value="ECO:0007669"/>
    <property type="project" value="TreeGrafter"/>
</dbReference>
<dbReference type="InterPro" id="IPR006059">
    <property type="entry name" value="SBP"/>
</dbReference>
<dbReference type="AlphaFoldDB" id="A0A1F5KSS9"/>
<evidence type="ECO:0000256" key="1">
    <source>
        <dbReference type="ARBA" id="ARBA00008520"/>
    </source>
</evidence>
<name>A0A1F5KSS9_9BACT</name>
<dbReference type="Proteomes" id="UP000178565">
    <property type="component" value="Unassembled WGS sequence"/>
</dbReference>
<keyword evidence="4" id="KW-1133">Transmembrane helix</keyword>
<evidence type="ECO:0008006" key="7">
    <source>
        <dbReference type="Google" id="ProtNLM"/>
    </source>
</evidence>